<dbReference type="InterPro" id="IPR056594">
    <property type="entry name" value="AT5G49610-like_b-prop"/>
</dbReference>
<reference evidence="2 3" key="2">
    <citation type="submission" date="2024-10" db="EMBL/GenBank/DDBJ databases">
        <authorList>
            <person name="Ryan C."/>
        </authorList>
    </citation>
    <scope>NUCLEOTIDE SEQUENCE [LARGE SCALE GENOMIC DNA]</scope>
</reference>
<keyword evidence="3" id="KW-1185">Reference proteome</keyword>
<dbReference type="PANTHER" id="PTHR32133:SF386">
    <property type="entry name" value="F-BOX DOMAIN-CONTAINING PROTEIN"/>
    <property type="match status" value="1"/>
</dbReference>
<dbReference type="EMBL" id="OZ075118">
    <property type="protein sequence ID" value="CAL5089045.1"/>
    <property type="molecule type" value="Genomic_DNA"/>
</dbReference>
<protein>
    <recommendedName>
        <fullName evidence="1">F-box protein AT5G49610-like beta-propeller domain-containing protein</fullName>
    </recommendedName>
</protein>
<proteinExistence type="predicted"/>
<evidence type="ECO:0000313" key="2">
    <source>
        <dbReference type="EMBL" id="CAL5089045.1"/>
    </source>
</evidence>
<dbReference type="PANTHER" id="PTHR32133">
    <property type="entry name" value="OS07G0120400 PROTEIN"/>
    <property type="match status" value="1"/>
</dbReference>
<dbReference type="InterPro" id="IPR036047">
    <property type="entry name" value="F-box-like_dom_sf"/>
</dbReference>
<sequence>MAERAPPELMDEVVEEILLRIPPTDPAHLVRAAAACKRWWRLISSPGFGRRWLRKLHGAPLMLGAVRSIVYGGSFRVSFVPAFPFIPPRAGRRGWRALDSRRGCVLLHRELKCFRENNVLAVWNPVTDELRELPPLPGLSRFYTAVLCASGGGGGGDNLDYISGPFLVVVVGIGHEGICICVYSSESNAWGEQNSISHPYYFNEEVRGVYVGNAVYFALWNTTRILDTRILEYDLGTREMAVIDLPPMSSNRIVLMTAEGGGLGCATEKGCRLHMWSREVGSDGFMGWSQRKVIKLRTLKPHGCDILNLDVVGLEDGSGVIYVGTDCGSFTTDLKSRHLKKIQGVGGSEDIIPYMSFNDPALGVASASEGPRAGASSA</sequence>
<feature type="domain" description="F-box protein AT5G49610-like beta-propeller" evidence="1">
    <location>
        <begin position="98"/>
        <end position="356"/>
    </location>
</feature>
<dbReference type="Proteomes" id="UP001497457">
    <property type="component" value="Chromosome 8b"/>
</dbReference>
<dbReference type="AlphaFoldDB" id="A0ABC9G8H1"/>
<dbReference type="SUPFAM" id="SSF81383">
    <property type="entry name" value="F-box domain"/>
    <property type="match status" value="1"/>
</dbReference>
<organism evidence="2 3">
    <name type="scientific">Urochloa decumbens</name>
    <dbReference type="NCBI Taxonomy" id="240449"/>
    <lineage>
        <taxon>Eukaryota</taxon>
        <taxon>Viridiplantae</taxon>
        <taxon>Streptophyta</taxon>
        <taxon>Embryophyta</taxon>
        <taxon>Tracheophyta</taxon>
        <taxon>Spermatophyta</taxon>
        <taxon>Magnoliopsida</taxon>
        <taxon>Liliopsida</taxon>
        <taxon>Poales</taxon>
        <taxon>Poaceae</taxon>
        <taxon>PACMAD clade</taxon>
        <taxon>Panicoideae</taxon>
        <taxon>Panicodae</taxon>
        <taxon>Paniceae</taxon>
        <taxon>Melinidinae</taxon>
        <taxon>Urochloa</taxon>
    </lineage>
</organism>
<evidence type="ECO:0000313" key="3">
    <source>
        <dbReference type="Proteomes" id="UP001497457"/>
    </source>
</evidence>
<reference evidence="3" key="1">
    <citation type="submission" date="2024-06" db="EMBL/GenBank/DDBJ databases">
        <authorList>
            <person name="Ryan C."/>
        </authorList>
    </citation>
    <scope>NUCLEOTIDE SEQUENCE [LARGE SCALE GENOMIC DNA]</scope>
</reference>
<accession>A0ABC9G8H1</accession>
<dbReference type="Pfam" id="PF23635">
    <property type="entry name" value="Beta-prop_AT5G49610-like"/>
    <property type="match status" value="1"/>
</dbReference>
<name>A0ABC9G8H1_9POAL</name>
<gene>
    <name evidence="2" type="ORF">URODEC1_LOCUS113143</name>
</gene>
<evidence type="ECO:0000259" key="1">
    <source>
        <dbReference type="Pfam" id="PF23635"/>
    </source>
</evidence>